<proteinExistence type="predicted"/>
<keyword evidence="4" id="KW-1185">Reference proteome</keyword>
<evidence type="ECO:0000313" key="3">
    <source>
        <dbReference type="EMBL" id="KAK1925622.1"/>
    </source>
</evidence>
<dbReference type="EMBL" id="JAODAN010000003">
    <property type="protein sequence ID" value="KAK1925622.1"/>
    <property type="molecule type" value="Genomic_DNA"/>
</dbReference>
<feature type="compositionally biased region" description="Acidic residues" evidence="1">
    <location>
        <begin position="332"/>
        <end position="345"/>
    </location>
</feature>
<reference evidence="3" key="1">
    <citation type="submission" date="2023-02" db="EMBL/GenBank/DDBJ databases">
        <title>Identification and recombinant expression of a fungal hydrolase from Papiliotrema laurentii that hydrolyzes apple cutin and clears colloidal polyester polyurethane.</title>
        <authorList>
            <consortium name="DOE Joint Genome Institute"/>
            <person name="Roman V.A."/>
            <person name="Bojanowski C."/>
            <person name="Crable B.R."/>
            <person name="Wagner D.N."/>
            <person name="Hung C.S."/>
            <person name="Nadeau L.J."/>
            <person name="Schratz L."/>
            <person name="Haridas S."/>
            <person name="Pangilinan J."/>
            <person name="Lipzen A."/>
            <person name="Na H."/>
            <person name="Yan M."/>
            <person name="Ng V."/>
            <person name="Grigoriev I.V."/>
            <person name="Spatafora J.W."/>
            <person name="Barlow D."/>
            <person name="Biffinger J."/>
            <person name="Kelley-Loughnane N."/>
            <person name="Varaljay V.A."/>
            <person name="Crookes-Goodson W.J."/>
        </authorList>
    </citation>
    <scope>NUCLEOTIDE SEQUENCE</scope>
    <source>
        <strain evidence="3">5307AH</strain>
    </source>
</reference>
<dbReference type="PANTHER" id="PTHR31131:SF6">
    <property type="entry name" value="CASTOR ACT DOMAIN-CONTAINING PROTEIN"/>
    <property type="match status" value="1"/>
</dbReference>
<dbReference type="Proteomes" id="UP001182556">
    <property type="component" value="Unassembled WGS sequence"/>
</dbReference>
<accession>A0AAD9FSZ4</accession>
<dbReference type="SUPFAM" id="SSF55021">
    <property type="entry name" value="ACT-like"/>
    <property type="match status" value="1"/>
</dbReference>
<feature type="region of interest" description="Disordered" evidence="1">
    <location>
        <begin position="229"/>
        <end position="264"/>
    </location>
</feature>
<dbReference type="Gene3D" id="3.30.2130.10">
    <property type="entry name" value="VC0802-like"/>
    <property type="match status" value="2"/>
</dbReference>
<feature type="domain" description="CASTOR ACT" evidence="2">
    <location>
        <begin position="112"/>
        <end position="147"/>
    </location>
</feature>
<name>A0AAD9FSZ4_PAPLA</name>
<feature type="compositionally biased region" description="Basic and acidic residues" evidence="1">
    <location>
        <begin position="247"/>
        <end position="258"/>
    </location>
</feature>
<protein>
    <recommendedName>
        <fullName evidence="2">CASTOR ACT domain-containing protein</fullName>
    </recommendedName>
</protein>
<gene>
    <name evidence="3" type="ORF">DB88DRAFT_202560</name>
</gene>
<feature type="region of interest" description="Disordered" evidence="1">
    <location>
        <begin position="332"/>
        <end position="386"/>
    </location>
</feature>
<evidence type="ECO:0000259" key="2">
    <source>
        <dbReference type="Pfam" id="PF13840"/>
    </source>
</evidence>
<feature type="region of interest" description="Disordered" evidence="1">
    <location>
        <begin position="439"/>
        <end position="460"/>
    </location>
</feature>
<dbReference type="PANTHER" id="PTHR31131">
    <property type="entry name" value="CHROMOSOME 1, WHOLE GENOME SHOTGUN SEQUENCE"/>
    <property type="match status" value="1"/>
</dbReference>
<comment type="caution">
    <text evidence="3">The sequence shown here is derived from an EMBL/GenBank/DDBJ whole genome shotgun (WGS) entry which is preliminary data.</text>
</comment>
<feature type="compositionally biased region" description="Low complexity" evidence="1">
    <location>
        <begin position="235"/>
        <end position="245"/>
    </location>
</feature>
<dbReference type="InterPro" id="IPR027795">
    <property type="entry name" value="CASTOR_ACT_dom"/>
</dbReference>
<dbReference type="AlphaFoldDB" id="A0AAD9FSZ4"/>
<organism evidence="3 4">
    <name type="scientific">Papiliotrema laurentii</name>
    <name type="common">Cryptococcus laurentii</name>
    <dbReference type="NCBI Taxonomy" id="5418"/>
    <lineage>
        <taxon>Eukaryota</taxon>
        <taxon>Fungi</taxon>
        <taxon>Dikarya</taxon>
        <taxon>Basidiomycota</taxon>
        <taxon>Agaricomycotina</taxon>
        <taxon>Tremellomycetes</taxon>
        <taxon>Tremellales</taxon>
        <taxon>Rhynchogastremaceae</taxon>
        <taxon>Papiliotrema</taxon>
    </lineage>
</organism>
<evidence type="ECO:0000256" key="1">
    <source>
        <dbReference type="SAM" id="MobiDB-lite"/>
    </source>
</evidence>
<dbReference type="InterPro" id="IPR051719">
    <property type="entry name" value="CASTOR_mTORC1"/>
</dbReference>
<feature type="compositionally biased region" description="Basic and acidic residues" evidence="1">
    <location>
        <begin position="362"/>
        <end position="375"/>
    </location>
</feature>
<sequence length="567" mass="62589">MVSSATPHISITALHDPVAIVHIPIHLAERCSTKLYWTVDNARSLSSEFFNVTSNAVEIAVFARTDLINTYWTDLSEDEGQIRISSTWRVFEISSGDQGETNNYDSPHLRHVSAPLSKAGIAILYQSSYFTDFLLVKEINFTQASEIFAQQGWHVDPNVLSSRRRSQVLSPLTPVSRSSASPVTRPPTPELTVLPSPLACVGFSHTIEQATAERVRQLVVWPEQARNSWRRKRSSGSASPPSSRANTGKDRSREDGMERPFLSYTRTEDGASVVTETRILRWMFGRKPDRSAARGEWSDADEAGFASAVEETEFQLGGQLAVGYVTDTTDLDASTDEEEGVDCAEDTPMSQSGAMSAVDTEDSGRMADRAREDPHTPPPEAQMRTEHLSLPTSPLDPLAPESAGTLPIAWTRAKARRSTVSLKACDAETRPSIDRRFHRGVRPNAEDDTEDEGDGRGRWVDKRRPRVGRKRCLQLDLRGIGDEDEPLDANGGEGAAALKRRGSEVYHMDKSGLVTLFSDLLDKGSIRMLYSSTFNTANILVEAGDVHRARRLLQGRAGSPIKVDRGR</sequence>
<dbReference type="GO" id="GO:0006520">
    <property type="term" value="P:amino acid metabolic process"/>
    <property type="evidence" value="ECO:0007669"/>
    <property type="project" value="UniProtKB-ARBA"/>
</dbReference>
<feature type="region of interest" description="Disordered" evidence="1">
    <location>
        <begin position="170"/>
        <end position="190"/>
    </location>
</feature>
<dbReference type="InterPro" id="IPR045865">
    <property type="entry name" value="ACT-like_dom_sf"/>
</dbReference>
<dbReference type="Pfam" id="PF13840">
    <property type="entry name" value="ACT_7"/>
    <property type="match status" value="1"/>
</dbReference>
<evidence type="ECO:0000313" key="4">
    <source>
        <dbReference type="Proteomes" id="UP001182556"/>
    </source>
</evidence>
<feature type="compositionally biased region" description="Polar residues" evidence="1">
    <location>
        <begin position="170"/>
        <end position="182"/>
    </location>
</feature>
<dbReference type="GO" id="GO:0046394">
    <property type="term" value="P:carboxylic acid biosynthetic process"/>
    <property type="evidence" value="ECO:0007669"/>
    <property type="project" value="UniProtKB-ARBA"/>
</dbReference>